<keyword evidence="12" id="KW-1185">Reference proteome</keyword>
<dbReference type="InterPro" id="IPR015882">
    <property type="entry name" value="HEX_bac_N"/>
</dbReference>
<feature type="domain" description="Beta-hexosaminidase bacterial type N-terminal" evidence="9">
    <location>
        <begin position="28"/>
        <end position="156"/>
    </location>
</feature>
<dbReference type="EMBL" id="CP014227">
    <property type="protein sequence ID" value="AMD84442.1"/>
    <property type="molecule type" value="Genomic_DNA"/>
</dbReference>
<dbReference type="PANTHER" id="PTHR22600">
    <property type="entry name" value="BETA-HEXOSAMINIDASE"/>
    <property type="match status" value="1"/>
</dbReference>
<dbReference type="PANTHER" id="PTHR22600:SF57">
    <property type="entry name" value="BETA-N-ACETYLHEXOSAMINIDASE"/>
    <property type="match status" value="1"/>
</dbReference>
<dbReference type="GO" id="GO:0005975">
    <property type="term" value="P:carbohydrate metabolic process"/>
    <property type="evidence" value="ECO:0007669"/>
    <property type="project" value="InterPro"/>
</dbReference>
<comment type="similarity">
    <text evidence="2">Belongs to the glycosyl hydrolase 20 family.</text>
</comment>
<dbReference type="Pfam" id="PF13287">
    <property type="entry name" value="Fn3_assoc"/>
    <property type="match status" value="1"/>
</dbReference>
<feature type="domain" description="Glycoside hydrolase family 20 catalytic" evidence="7">
    <location>
        <begin position="159"/>
        <end position="511"/>
    </location>
</feature>
<dbReference type="SUPFAM" id="SSF51445">
    <property type="entry name" value="(Trans)glycosidases"/>
    <property type="match status" value="1"/>
</dbReference>
<evidence type="ECO:0000256" key="5">
    <source>
        <dbReference type="ARBA" id="ARBA00023295"/>
    </source>
</evidence>
<dbReference type="CDD" id="cd06563">
    <property type="entry name" value="GH20_chitobiase-like"/>
    <property type="match status" value="1"/>
</dbReference>
<evidence type="ECO:0000259" key="7">
    <source>
        <dbReference type="Pfam" id="PF00728"/>
    </source>
</evidence>
<dbReference type="GO" id="GO:0030203">
    <property type="term" value="P:glycosaminoglycan metabolic process"/>
    <property type="evidence" value="ECO:0007669"/>
    <property type="project" value="TreeGrafter"/>
</dbReference>
<dbReference type="InterPro" id="IPR026876">
    <property type="entry name" value="Fn3_assoc_repeat"/>
</dbReference>
<evidence type="ECO:0000259" key="8">
    <source>
        <dbReference type="Pfam" id="PF00754"/>
    </source>
</evidence>
<dbReference type="Proteomes" id="UP000065822">
    <property type="component" value="Chromosome"/>
</dbReference>
<accession>A0AAX2GZG3</accession>
<dbReference type="EC" id="3.2.1.52" evidence="3"/>
<evidence type="ECO:0000256" key="4">
    <source>
        <dbReference type="ARBA" id="ARBA00022801"/>
    </source>
</evidence>
<dbReference type="InterPro" id="IPR025705">
    <property type="entry name" value="Beta_hexosaminidase_sua/sub"/>
</dbReference>
<protein>
    <recommendedName>
        <fullName evidence="3">beta-N-acetylhexosaminidase</fullName>
        <ecNumber evidence="3">3.2.1.52</ecNumber>
    </recommendedName>
</protein>
<gene>
    <name evidence="11" type="primary">exo I_1</name>
    <name evidence="10" type="ORF">AXF12_02155</name>
    <name evidence="11" type="ORF">SAMEA44541418_01319</name>
</gene>
<dbReference type="AlphaFoldDB" id="A0AAX2GZG3"/>
<dbReference type="SUPFAM" id="SSF55545">
    <property type="entry name" value="beta-N-acetylhexosaminidase-like domain"/>
    <property type="match status" value="1"/>
</dbReference>
<keyword evidence="4 11" id="KW-0378">Hydrolase</keyword>
<dbReference type="Proteomes" id="UP000215539">
    <property type="component" value="Chromosome 1"/>
</dbReference>
<dbReference type="InterPro" id="IPR017853">
    <property type="entry name" value="GH"/>
</dbReference>
<dbReference type="RefSeq" id="WP_066428008.1">
    <property type="nucleotide sequence ID" value="NZ_CP014227.1"/>
</dbReference>
<reference evidence="11 13" key="2">
    <citation type="submission" date="2017-06" db="EMBL/GenBank/DDBJ databases">
        <authorList>
            <consortium name="Pathogen Informatics"/>
        </authorList>
    </citation>
    <scope>NUCLEOTIDE SEQUENCE [LARGE SCALE GENOMIC DNA]</scope>
    <source>
        <strain evidence="11 13">NCTC12947</strain>
    </source>
</reference>
<dbReference type="Gene3D" id="3.30.379.10">
    <property type="entry name" value="Chitobiase/beta-hexosaminidase domain 2-like"/>
    <property type="match status" value="1"/>
</dbReference>
<dbReference type="GO" id="GO:0016020">
    <property type="term" value="C:membrane"/>
    <property type="evidence" value="ECO:0007669"/>
    <property type="project" value="TreeGrafter"/>
</dbReference>
<dbReference type="Pfam" id="PF00754">
    <property type="entry name" value="F5_F8_type_C"/>
    <property type="match status" value="1"/>
</dbReference>
<feature type="domain" description="F5/8 type C" evidence="8">
    <location>
        <begin position="643"/>
        <end position="753"/>
    </location>
</feature>
<evidence type="ECO:0000313" key="11">
    <source>
        <dbReference type="EMBL" id="SNV10523.1"/>
    </source>
</evidence>
<dbReference type="GO" id="GO:0004563">
    <property type="term" value="F:beta-N-acetylhexosaminidase activity"/>
    <property type="evidence" value="ECO:0007669"/>
    <property type="project" value="UniProtKB-EC"/>
</dbReference>
<evidence type="ECO:0000313" key="12">
    <source>
        <dbReference type="Proteomes" id="UP000065822"/>
    </source>
</evidence>
<dbReference type="InterPro" id="IPR029018">
    <property type="entry name" value="Hex-like_dom2"/>
</dbReference>
<dbReference type="EMBL" id="LT906449">
    <property type="protein sequence ID" value="SNV10523.1"/>
    <property type="molecule type" value="Genomic_DNA"/>
</dbReference>
<dbReference type="Pfam" id="PF00728">
    <property type="entry name" value="Glyco_hydro_20"/>
    <property type="match status" value="1"/>
</dbReference>
<keyword evidence="5 11" id="KW-0326">Glycosidase</keyword>
<dbReference type="Gene3D" id="3.20.20.80">
    <property type="entry name" value="Glycosidases"/>
    <property type="match status" value="1"/>
</dbReference>
<dbReference type="InterPro" id="IPR000421">
    <property type="entry name" value="FA58C"/>
</dbReference>
<proteinExistence type="inferred from homology"/>
<dbReference type="PRINTS" id="PR00738">
    <property type="entry name" value="GLHYDRLASE20"/>
</dbReference>
<evidence type="ECO:0000256" key="6">
    <source>
        <dbReference type="PIRSR" id="PIRSR625705-1"/>
    </source>
</evidence>
<organism evidence="11 13">
    <name type="scientific">Capnocytophaga haemolytica</name>
    <dbReference type="NCBI Taxonomy" id="45243"/>
    <lineage>
        <taxon>Bacteria</taxon>
        <taxon>Pseudomonadati</taxon>
        <taxon>Bacteroidota</taxon>
        <taxon>Flavobacteriia</taxon>
        <taxon>Flavobacteriales</taxon>
        <taxon>Flavobacteriaceae</taxon>
        <taxon>Capnocytophaga</taxon>
    </lineage>
</organism>
<feature type="active site" description="Proton donor" evidence="6">
    <location>
        <position position="344"/>
    </location>
</feature>
<comment type="catalytic activity">
    <reaction evidence="1">
        <text>Hydrolysis of terminal non-reducing N-acetyl-D-hexosamine residues in N-acetyl-beta-D-hexosaminides.</text>
        <dbReference type="EC" id="3.2.1.52"/>
    </reaction>
</comment>
<sequence length="768" mass="86769">MKRIIYTIALLAMGCSAPKEYHFTENDITLIPKPVQLELQQGAFVFDKNTTFVVPDSLQGVVQLLTDKLQTAAGLTLKVQSQAAEKGSVRFEVDKQIAREGYSLTSNKEGVHIKASTKSGFIYAVETLRQLLPKEIESTKRVQADWVIPAVHIKDAPEYAWRGLMLDEARHFFGKAYVLKTLDRMAMLKLNVFQWHLIDNEGWRIEIKKYPKLTEVGAWRVNQEDKHWEERTPNAPDAVKADHSNAYGGYYTQEDIKEIVAYAAARGITIVPEVEMPAHSMSSIAAYPELSCHKRPIAVPSGSVWPNVDNYCAGQEETFTFLEDVMREVMALFPSKYIHVGGDEADRSEWEKCPKCQARMKTEGLKNTAELQTYFIKRMQQFLRANGRTLVGWDEILEGGMPSDVVVMNWRGIRNAQKAVAQGNPMVLTSDTYINRYQGLPQYEPEANGGHVTLSKVYHYNLEREKLTEEQHKHILGSQANLWAEFIATPEHSEYMLFPRLFAFAEVVWTPSEQKDWKDFVRRVKAQMQRLDVMGVKYAISMYQVVPTLEEKDGKVLLTLSSELPDADIRYAFDGTPIEQGQRYTAPIAMSGNTICKAAVFVDGKPNVVSKDTIVFHKAAGKPVQCEPEADKKYQGKGPHTLTNVVRGTKNFQDGQWLGWLFKDATITIDMQTPSEVSKVIVGAMRKHNDAIFLPTHISVAVSTDGKTFTTVADQEFPYQQKGVSRLANFSLEFTPVQTRYIKVTVKNLGKNPNGGDAWLFLDEILVF</sequence>
<dbReference type="InterPro" id="IPR008979">
    <property type="entry name" value="Galactose-bd-like_sf"/>
</dbReference>
<evidence type="ECO:0000256" key="3">
    <source>
        <dbReference type="ARBA" id="ARBA00012663"/>
    </source>
</evidence>
<dbReference type="PROSITE" id="PS51257">
    <property type="entry name" value="PROKAR_LIPOPROTEIN"/>
    <property type="match status" value="1"/>
</dbReference>
<evidence type="ECO:0000256" key="2">
    <source>
        <dbReference type="ARBA" id="ARBA00006285"/>
    </source>
</evidence>
<evidence type="ECO:0000259" key="9">
    <source>
        <dbReference type="Pfam" id="PF02838"/>
    </source>
</evidence>
<dbReference type="InterPro" id="IPR015883">
    <property type="entry name" value="Glyco_hydro_20_cat"/>
</dbReference>
<evidence type="ECO:0000313" key="10">
    <source>
        <dbReference type="EMBL" id="AMD84442.1"/>
    </source>
</evidence>
<dbReference type="Pfam" id="PF02838">
    <property type="entry name" value="Glyco_hydro_20b"/>
    <property type="match status" value="1"/>
</dbReference>
<reference evidence="10 12" key="1">
    <citation type="submission" date="2016-02" db="EMBL/GenBank/DDBJ databases">
        <authorList>
            <person name="Holder M.E."/>
            <person name="Ajami N.J."/>
            <person name="Petrosino J.F."/>
        </authorList>
    </citation>
    <scope>NUCLEOTIDE SEQUENCE [LARGE SCALE GENOMIC DNA]</scope>
    <source>
        <strain evidence="10 12">CCUG 32990</strain>
    </source>
</reference>
<name>A0AAX2GZG3_9FLAO</name>
<dbReference type="Gene3D" id="2.60.120.260">
    <property type="entry name" value="Galactose-binding domain-like"/>
    <property type="match status" value="1"/>
</dbReference>
<dbReference type="KEGG" id="chg:AXF12_02155"/>
<evidence type="ECO:0000256" key="1">
    <source>
        <dbReference type="ARBA" id="ARBA00001231"/>
    </source>
</evidence>
<dbReference type="SUPFAM" id="SSF49785">
    <property type="entry name" value="Galactose-binding domain-like"/>
    <property type="match status" value="1"/>
</dbReference>
<evidence type="ECO:0000313" key="13">
    <source>
        <dbReference type="Proteomes" id="UP000215539"/>
    </source>
</evidence>